<organism evidence="2 3">
    <name type="scientific">Caerostris extrusa</name>
    <name type="common">Bark spider</name>
    <name type="synonym">Caerostris bankana</name>
    <dbReference type="NCBI Taxonomy" id="172846"/>
    <lineage>
        <taxon>Eukaryota</taxon>
        <taxon>Metazoa</taxon>
        <taxon>Ecdysozoa</taxon>
        <taxon>Arthropoda</taxon>
        <taxon>Chelicerata</taxon>
        <taxon>Arachnida</taxon>
        <taxon>Araneae</taxon>
        <taxon>Araneomorphae</taxon>
        <taxon>Entelegynae</taxon>
        <taxon>Araneoidea</taxon>
        <taxon>Araneidae</taxon>
        <taxon>Caerostris</taxon>
    </lineage>
</organism>
<dbReference type="EMBL" id="BPLR01003624">
    <property type="protein sequence ID" value="GIX86857.1"/>
    <property type="molecule type" value="Genomic_DNA"/>
</dbReference>
<reference evidence="2 3" key="1">
    <citation type="submission" date="2021-06" db="EMBL/GenBank/DDBJ databases">
        <title>Caerostris extrusa draft genome.</title>
        <authorList>
            <person name="Kono N."/>
            <person name="Arakawa K."/>
        </authorList>
    </citation>
    <scope>NUCLEOTIDE SEQUENCE [LARGE SCALE GENOMIC DNA]</scope>
</reference>
<gene>
    <name evidence="2" type="ORF">CEXT_10861</name>
</gene>
<evidence type="ECO:0000313" key="3">
    <source>
        <dbReference type="Proteomes" id="UP001054945"/>
    </source>
</evidence>
<keyword evidence="3" id="KW-1185">Reference proteome</keyword>
<feature type="region of interest" description="Disordered" evidence="1">
    <location>
        <begin position="516"/>
        <end position="535"/>
    </location>
</feature>
<dbReference type="Proteomes" id="UP001054945">
    <property type="component" value="Unassembled WGS sequence"/>
</dbReference>
<accession>A0AAV4NPX3</accession>
<evidence type="ECO:0000313" key="2">
    <source>
        <dbReference type="EMBL" id="GIX86857.1"/>
    </source>
</evidence>
<comment type="caution">
    <text evidence="2">The sequence shown here is derived from an EMBL/GenBank/DDBJ whole genome shotgun (WGS) entry which is preliminary data.</text>
</comment>
<sequence>MDEDRRRRKFKEDHLLPSFLHQHGGRIRRNPSNPLMIRGSCFVFINKSFGQGSLNWDSLKKLPTQSRNCPNYIADVSNLGVDRRIFGQRFSHQILSHPLTNKPPAAKTITVPPTLGVDSSDYRLAFRQRVSSVMRVMGAKVLPPPLLYKWNSVRQMEMRSAPNHFIKKKKKDSLFHVWRQISSKVCRGNGKTNLMFFVTRRNKQINACQECRCQSEDEDFICLFLYSFCNFLIFSLSHSWRKRFLKERNATSRPRTKRIKKYRLAKKDKKEQNRTQEVCNEKDLITLECPEAPHPSPYRLGPLSFFILFFFHFFLHPICCVLTNPDPRLDENDTREKKKNAGGKEEKEEREEERGVGSHAPGIVMARATKTREGPSIHESPARFLTVGRPRARHSVAEPSAERIAPLRSCPLPLTAKDALRTCPDICSTDRLHLYWIHLQRLLLELRRSFLVEPVRQRCILLLKLCSAKDRQHDIPHPSWGSTRPHPALHLHHNLPPDHGVPDDDHCLHYARHNRGATAAAAPPRSPLSERRVAW</sequence>
<proteinExistence type="predicted"/>
<protein>
    <submittedName>
        <fullName evidence="2">Uncharacterized protein</fullName>
    </submittedName>
</protein>
<dbReference type="AlphaFoldDB" id="A0AAV4NPX3"/>
<evidence type="ECO:0000256" key="1">
    <source>
        <dbReference type="SAM" id="MobiDB-lite"/>
    </source>
</evidence>
<name>A0AAV4NPX3_CAEEX</name>
<feature type="region of interest" description="Disordered" evidence="1">
    <location>
        <begin position="329"/>
        <end position="357"/>
    </location>
</feature>
<feature type="compositionally biased region" description="Basic and acidic residues" evidence="1">
    <location>
        <begin position="342"/>
        <end position="356"/>
    </location>
</feature>